<name>A0A9D3P5B8_9TELE</name>
<evidence type="ECO:0000256" key="12">
    <source>
        <dbReference type="PIRSR" id="PIRSR005557-2"/>
    </source>
</evidence>
<reference evidence="14 15" key="1">
    <citation type="submission" date="2021-06" db="EMBL/GenBank/DDBJ databases">
        <title>Chromosome-level genome assembly of the red-tail catfish (Hemibagrus wyckioides).</title>
        <authorList>
            <person name="Shao F."/>
        </authorList>
    </citation>
    <scope>NUCLEOTIDE SEQUENCE [LARGE SCALE GENOMIC DNA]</scope>
    <source>
        <strain evidence="14">EC202008001</strain>
        <tissue evidence="14">Blood</tissue>
    </source>
</reference>
<proteinExistence type="inferred from homology"/>
<keyword evidence="4" id="KW-0808">Transferase</keyword>
<evidence type="ECO:0000256" key="2">
    <source>
        <dbReference type="ARBA" id="ARBA00006003"/>
    </source>
</evidence>
<keyword evidence="9 13" id="KW-0472">Membrane</keyword>
<evidence type="ECO:0000256" key="7">
    <source>
        <dbReference type="ARBA" id="ARBA00022989"/>
    </source>
</evidence>
<feature type="transmembrane region" description="Helical" evidence="13">
    <location>
        <begin position="5"/>
        <end position="26"/>
    </location>
</feature>
<evidence type="ECO:0000256" key="3">
    <source>
        <dbReference type="ARBA" id="ARBA00022676"/>
    </source>
</evidence>
<dbReference type="Gene3D" id="3.90.1480.20">
    <property type="entry name" value="Glycosyl transferase family 29"/>
    <property type="match status" value="1"/>
</dbReference>
<dbReference type="Pfam" id="PF00777">
    <property type="entry name" value="Glyco_transf_29"/>
    <property type="match status" value="1"/>
</dbReference>
<evidence type="ECO:0000256" key="4">
    <source>
        <dbReference type="ARBA" id="ARBA00022679"/>
    </source>
</evidence>
<evidence type="ECO:0000256" key="11">
    <source>
        <dbReference type="ARBA" id="ARBA00023180"/>
    </source>
</evidence>
<evidence type="ECO:0000256" key="1">
    <source>
        <dbReference type="ARBA" id="ARBA00004323"/>
    </source>
</evidence>
<keyword evidence="8" id="KW-0333">Golgi apparatus</keyword>
<evidence type="ECO:0000256" key="6">
    <source>
        <dbReference type="ARBA" id="ARBA00022968"/>
    </source>
</evidence>
<evidence type="ECO:0000256" key="5">
    <source>
        <dbReference type="ARBA" id="ARBA00022692"/>
    </source>
</evidence>
<keyword evidence="7 13" id="KW-1133">Transmembrane helix</keyword>
<dbReference type="GO" id="GO:0009311">
    <property type="term" value="P:oligosaccharide metabolic process"/>
    <property type="evidence" value="ECO:0007669"/>
    <property type="project" value="TreeGrafter"/>
</dbReference>
<evidence type="ECO:0000256" key="13">
    <source>
        <dbReference type="SAM" id="Phobius"/>
    </source>
</evidence>
<evidence type="ECO:0000313" key="14">
    <source>
        <dbReference type="EMBL" id="KAG7334812.1"/>
    </source>
</evidence>
<gene>
    <name evidence="14" type="ORF">KOW79_001408</name>
</gene>
<keyword evidence="15" id="KW-1185">Reference proteome</keyword>
<comment type="caution">
    <text evidence="14">The sequence shown here is derived from an EMBL/GenBank/DDBJ whole genome shotgun (WGS) entry which is preliminary data.</text>
</comment>
<dbReference type="EMBL" id="JAHKSW010000002">
    <property type="protein sequence ID" value="KAG7334812.1"/>
    <property type="molecule type" value="Genomic_DNA"/>
</dbReference>
<keyword evidence="5 13" id="KW-0812">Transmembrane</keyword>
<evidence type="ECO:0000256" key="10">
    <source>
        <dbReference type="ARBA" id="ARBA00023157"/>
    </source>
</evidence>
<dbReference type="AlphaFoldDB" id="A0A9D3P5B8"/>
<feature type="disulfide bond" evidence="12">
    <location>
        <begin position="150"/>
        <end position="300"/>
    </location>
</feature>
<protein>
    <submittedName>
        <fullName evidence="14">Uncharacterized protein</fullName>
    </submittedName>
</protein>
<evidence type="ECO:0000313" key="15">
    <source>
        <dbReference type="Proteomes" id="UP000824219"/>
    </source>
</evidence>
<dbReference type="InterPro" id="IPR050943">
    <property type="entry name" value="Glycosyltr_29_Sialyltrsf"/>
</dbReference>
<dbReference type="OrthoDB" id="10264956at2759"/>
<sequence length="363" mass="40857">MKGFILRLLSILIFACFGSVLLWHYFTHRDPVVIRPNDVNQKPVNSIDVAASDPLKVQQQPAKRNDIVDRLIASYSTSWKKHEQNLQSYRSLLSNKCNAISAAVVTQHNSPTGTNITFDADRKKILEVTPALYNLFPKETPFKNAPWDTCAVVGNGGILTNSNCGKQIDSASYVIRCNLPPLKNGHEKDAGSKSNIVTANPSILNQKYGALNDRRRLFVEDVQLYGNALILLPAFSYRQNTAVSLRALYSLEDFGYDGPQAVFFNPAYLRNLAEFWRRQGLRSMRLSTGIMMASLALELCKNVHLYGFWPFSVHPYTSKRLTNHYYDNKPANNIVHAMSAEFEALLNLHNKGVIHLHIGECTN</sequence>
<dbReference type="GO" id="GO:0000139">
    <property type="term" value="C:Golgi membrane"/>
    <property type="evidence" value="ECO:0007669"/>
    <property type="project" value="UniProtKB-SubCell"/>
</dbReference>
<dbReference type="InterPro" id="IPR038578">
    <property type="entry name" value="GT29-like_sf"/>
</dbReference>
<dbReference type="PANTHER" id="PTHR11987:SF50">
    <property type="entry name" value="ALPHA-2,8-SIALYLTRANSFERASE 8F"/>
    <property type="match status" value="1"/>
</dbReference>
<accession>A0A9D3P5B8</accession>
<dbReference type="Proteomes" id="UP000824219">
    <property type="component" value="Linkage Group LG02"/>
</dbReference>
<evidence type="ECO:0000256" key="9">
    <source>
        <dbReference type="ARBA" id="ARBA00023136"/>
    </source>
</evidence>
<dbReference type="FunFam" id="3.90.1480.20:FF:000001">
    <property type="entry name" value="ST8 alpha-N-acetyl-neuraminide alpha-2,8-sialyltransferase 2"/>
    <property type="match status" value="1"/>
</dbReference>
<dbReference type="GO" id="GO:0006491">
    <property type="term" value="P:N-glycan processing"/>
    <property type="evidence" value="ECO:0007669"/>
    <property type="project" value="TreeGrafter"/>
</dbReference>
<keyword evidence="11" id="KW-0325">Glycoprotein</keyword>
<dbReference type="GO" id="GO:0003828">
    <property type="term" value="F:alpha-N-acetylneuraminate alpha-2,8-sialyltransferase activity"/>
    <property type="evidence" value="ECO:0007669"/>
    <property type="project" value="TreeGrafter"/>
</dbReference>
<dbReference type="InterPro" id="IPR012163">
    <property type="entry name" value="Sialyl_trans"/>
</dbReference>
<dbReference type="InterPro" id="IPR001675">
    <property type="entry name" value="Glyco_trans_29"/>
</dbReference>
<dbReference type="PANTHER" id="PTHR11987">
    <property type="entry name" value="ALPHA-2,8-SIALYLTRANSFERASE"/>
    <property type="match status" value="1"/>
</dbReference>
<comment type="similarity">
    <text evidence="2">Belongs to the glycosyltransferase 29 family.</text>
</comment>
<keyword evidence="6" id="KW-0735">Signal-anchor</keyword>
<keyword evidence="10" id="KW-1015">Disulfide bond</keyword>
<evidence type="ECO:0000256" key="8">
    <source>
        <dbReference type="ARBA" id="ARBA00023034"/>
    </source>
</evidence>
<keyword evidence="3" id="KW-0328">Glycosyltransferase</keyword>
<comment type="subcellular location">
    <subcellularLocation>
        <location evidence="1">Golgi apparatus membrane</location>
        <topology evidence="1">Single-pass type II membrane protein</topology>
    </subcellularLocation>
</comment>
<dbReference type="PIRSF" id="PIRSF005557">
    <property type="entry name" value="Sialyl_trans"/>
    <property type="match status" value="1"/>
</dbReference>
<organism evidence="14 15">
    <name type="scientific">Hemibagrus wyckioides</name>
    <dbReference type="NCBI Taxonomy" id="337641"/>
    <lineage>
        <taxon>Eukaryota</taxon>
        <taxon>Metazoa</taxon>
        <taxon>Chordata</taxon>
        <taxon>Craniata</taxon>
        <taxon>Vertebrata</taxon>
        <taxon>Euteleostomi</taxon>
        <taxon>Actinopterygii</taxon>
        <taxon>Neopterygii</taxon>
        <taxon>Teleostei</taxon>
        <taxon>Ostariophysi</taxon>
        <taxon>Siluriformes</taxon>
        <taxon>Bagridae</taxon>
        <taxon>Hemibagrus</taxon>
    </lineage>
</organism>